<keyword evidence="1" id="KW-1133">Transmembrane helix</keyword>
<evidence type="ECO:0000256" key="1">
    <source>
        <dbReference type="SAM" id="Phobius"/>
    </source>
</evidence>
<organism evidence="2 3">
    <name type="scientific">Multifurca ochricompacta</name>
    <dbReference type="NCBI Taxonomy" id="376703"/>
    <lineage>
        <taxon>Eukaryota</taxon>
        <taxon>Fungi</taxon>
        <taxon>Dikarya</taxon>
        <taxon>Basidiomycota</taxon>
        <taxon>Agaricomycotina</taxon>
        <taxon>Agaricomycetes</taxon>
        <taxon>Russulales</taxon>
        <taxon>Russulaceae</taxon>
        <taxon>Multifurca</taxon>
    </lineage>
</organism>
<dbReference type="AlphaFoldDB" id="A0AAD4LZY7"/>
<gene>
    <name evidence="2" type="ORF">B0F90DRAFT_916199</name>
</gene>
<evidence type="ECO:0000313" key="2">
    <source>
        <dbReference type="EMBL" id="KAI0297238.1"/>
    </source>
</evidence>
<name>A0AAD4LZY7_9AGAM</name>
<protein>
    <submittedName>
        <fullName evidence="2">Uncharacterized protein</fullName>
    </submittedName>
</protein>
<keyword evidence="1" id="KW-0472">Membrane</keyword>
<proteinExistence type="predicted"/>
<evidence type="ECO:0000313" key="3">
    <source>
        <dbReference type="Proteomes" id="UP001203297"/>
    </source>
</evidence>
<sequence length="96" mass="11692">MFLYHYLIAQMFSVTFVCPTIRTILRNFCRGWPLRWLQRQHEYCISLGASVFPLKTVCYQVSLFFFFFFLPSYQKLVHFFSLIFLTGYHTRYMCIT</sequence>
<feature type="transmembrane region" description="Helical" evidence="1">
    <location>
        <begin position="6"/>
        <end position="25"/>
    </location>
</feature>
<accession>A0AAD4LZY7</accession>
<reference evidence="2" key="1">
    <citation type="journal article" date="2022" name="New Phytol.">
        <title>Evolutionary transition to the ectomycorrhizal habit in the genomes of a hyperdiverse lineage of mushroom-forming fungi.</title>
        <authorList>
            <person name="Looney B."/>
            <person name="Miyauchi S."/>
            <person name="Morin E."/>
            <person name="Drula E."/>
            <person name="Courty P.E."/>
            <person name="Kohler A."/>
            <person name="Kuo A."/>
            <person name="LaButti K."/>
            <person name="Pangilinan J."/>
            <person name="Lipzen A."/>
            <person name="Riley R."/>
            <person name="Andreopoulos W."/>
            <person name="He G."/>
            <person name="Johnson J."/>
            <person name="Nolan M."/>
            <person name="Tritt A."/>
            <person name="Barry K.W."/>
            <person name="Grigoriev I.V."/>
            <person name="Nagy L.G."/>
            <person name="Hibbett D."/>
            <person name="Henrissat B."/>
            <person name="Matheny P.B."/>
            <person name="Labbe J."/>
            <person name="Martin F.M."/>
        </authorList>
    </citation>
    <scope>NUCLEOTIDE SEQUENCE</scope>
    <source>
        <strain evidence="2">BPL690</strain>
    </source>
</reference>
<dbReference type="Proteomes" id="UP001203297">
    <property type="component" value="Unassembled WGS sequence"/>
</dbReference>
<keyword evidence="1" id="KW-0812">Transmembrane</keyword>
<comment type="caution">
    <text evidence="2">The sequence shown here is derived from an EMBL/GenBank/DDBJ whole genome shotgun (WGS) entry which is preliminary data.</text>
</comment>
<dbReference type="EMBL" id="WTXG01000039">
    <property type="protein sequence ID" value="KAI0297238.1"/>
    <property type="molecule type" value="Genomic_DNA"/>
</dbReference>
<keyword evidence="3" id="KW-1185">Reference proteome</keyword>